<proteinExistence type="predicted"/>
<evidence type="ECO:0000313" key="1">
    <source>
        <dbReference type="EMBL" id="SVE51027.1"/>
    </source>
</evidence>
<protein>
    <submittedName>
        <fullName evidence="1">Uncharacterized protein</fullName>
    </submittedName>
</protein>
<accession>A0A383E2F4</accession>
<dbReference type="AlphaFoldDB" id="A0A383E2F4"/>
<dbReference type="EMBL" id="UINC01222302">
    <property type="protein sequence ID" value="SVE51027.1"/>
    <property type="molecule type" value="Genomic_DNA"/>
</dbReference>
<organism evidence="1">
    <name type="scientific">marine metagenome</name>
    <dbReference type="NCBI Taxonomy" id="408172"/>
    <lineage>
        <taxon>unclassified sequences</taxon>
        <taxon>metagenomes</taxon>
        <taxon>ecological metagenomes</taxon>
    </lineage>
</organism>
<sequence length="64" mass="6878">MVTSVIFESACFLGNIFNCTFIKAVSVYHGYIASTTTTPFFAGSKANARVRPITPCFVAQHAAT</sequence>
<name>A0A383E2F4_9ZZZZ</name>
<reference evidence="1" key="1">
    <citation type="submission" date="2018-05" db="EMBL/GenBank/DDBJ databases">
        <authorList>
            <person name="Lanie J.A."/>
            <person name="Ng W.-L."/>
            <person name="Kazmierczak K.M."/>
            <person name="Andrzejewski T.M."/>
            <person name="Davidsen T.M."/>
            <person name="Wayne K.J."/>
            <person name="Tettelin H."/>
            <person name="Glass J.I."/>
            <person name="Rusch D."/>
            <person name="Podicherti R."/>
            <person name="Tsui H.-C.T."/>
            <person name="Winkler M.E."/>
        </authorList>
    </citation>
    <scope>NUCLEOTIDE SEQUENCE</scope>
</reference>
<gene>
    <name evidence="1" type="ORF">METZ01_LOCUS503881</name>
</gene>